<protein>
    <submittedName>
        <fullName evidence="3">CX9C domain-containing protein</fullName>
    </submittedName>
</protein>
<proteinExistence type="predicted"/>
<accession>A0A7E4ZRJ9</accession>
<dbReference type="WBParaSite" id="Pan_g12898.t1">
    <property type="protein sequence ID" value="Pan_g12898.t1"/>
    <property type="gene ID" value="Pan_g12898"/>
</dbReference>
<dbReference type="AlphaFoldDB" id="A0A7E4ZRJ9"/>
<evidence type="ECO:0000313" key="3">
    <source>
        <dbReference type="WBParaSite" id="Pan_g12898.t1"/>
    </source>
</evidence>
<dbReference type="Proteomes" id="UP000492821">
    <property type="component" value="Unassembled WGS sequence"/>
</dbReference>
<feature type="signal peptide" evidence="1">
    <location>
        <begin position="1"/>
        <end position="25"/>
    </location>
</feature>
<reference evidence="3" key="2">
    <citation type="submission" date="2020-10" db="UniProtKB">
        <authorList>
            <consortium name="WormBaseParasite"/>
        </authorList>
    </citation>
    <scope>IDENTIFICATION</scope>
</reference>
<dbReference type="GO" id="GO:0005112">
    <property type="term" value="F:Notch binding"/>
    <property type="evidence" value="ECO:0007669"/>
    <property type="project" value="TreeGrafter"/>
</dbReference>
<reference evidence="2" key="1">
    <citation type="journal article" date="2013" name="Genetics">
        <title>The draft genome and transcriptome of Panagrellus redivivus are shaped by the harsh demands of a free-living lifestyle.</title>
        <authorList>
            <person name="Srinivasan J."/>
            <person name="Dillman A.R."/>
            <person name="Macchietto M.G."/>
            <person name="Heikkinen L."/>
            <person name="Lakso M."/>
            <person name="Fracchia K.M."/>
            <person name="Antoshechkin I."/>
            <person name="Mortazavi A."/>
            <person name="Wong G."/>
            <person name="Sternberg P.W."/>
        </authorList>
    </citation>
    <scope>NUCLEOTIDE SEQUENCE [LARGE SCALE GENOMIC DNA]</scope>
    <source>
        <strain evidence="2">MT8872</strain>
    </source>
</reference>
<dbReference type="GO" id="GO:0005615">
    <property type="term" value="C:extracellular space"/>
    <property type="evidence" value="ECO:0007669"/>
    <property type="project" value="TreeGrafter"/>
</dbReference>
<sequence>MTRINYSVMFASVVLLVVVPLLASAKPAANLLAAACERNPSLSMCAGAASNSEDSAFRAADAPMDEDTRFMRSFPKMDFDELQINRYCSKHQNHYTHYCVGNGEVSNKLADKIAKFCPSFEKYCPDLANKLVPAKTQPKRRAVAAGVPFVIPPPLPSAGSGFGGLAFDSPMPARDSTPVDSVPERAPETALSPAMIETCTPDCTAPHCTTECKCANTHPSVHAKCNPPSNAAMAGVCQSWYAKCPMFKPVSY</sequence>
<feature type="chain" id="PRO_5028916798" evidence="1">
    <location>
        <begin position="26"/>
        <end position="252"/>
    </location>
</feature>
<dbReference type="PANTHER" id="PTHR35015:SF1">
    <property type="entry name" value="NOTCH LIGAND OSM-11"/>
    <property type="match status" value="1"/>
</dbReference>
<dbReference type="InterPro" id="IPR053124">
    <property type="entry name" value="Notch_signaling_modulators"/>
</dbReference>
<evidence type="ECO:0000256" key="1">
    <source>
        <dbReference type="SAM" id="SignalP"/>
    </source>
</evidence>
<evidence type="ECO:0000313" key="2">
    <source>
        <dbReference type="Proteomes" id="UP000492821"/>
    </source>
</evidence>
<dbReference type="PANTHER" id="PTHR35015">
    <property type="entry name" value="PROTEIN CBR-OSM-7-RELATED"/>
    <property type="match status" value="1"/>
</dbReference>
<keyword evidence="2" id="KW-1185">Reference proteome</keyword>
<organism evidence="2 3">
    <name type="scientific">Panagrellus redivivus</name>
    <name type="common">Microworm</name>
    <dbReference type="NCBI Taxonomy" id="6233"/>
    <lineage>
        <taxon>Eukaryota</taxon>
        <taxon>Metazoa</taxon>
        <taxon>Ecdysozoa</taxon>
        <taxon>Nematoda</taxon>
        <taxon>Chromadorea</taxon>
        <taxon>Rhabditida</taxon>
        <taxon>Tylenchina</taxon>
        <taxon>Panagrolaimomorpha</taxon>
        <taxon>Panagrolaimoidea</taxon>
        <taxon>Panagrolaimidae</taxon>
        <taxon>Panagrellus</taxon>
    </lineage>
</organism>
<dbReference type="GO" id="GO:0045747">
    <property type="term" value="P:positive regulation of Notch signaling pathway"/>
    <property type="evidence" value="ECO:0007669"/>
    <property type="project" value="TreeGrafter"/>
</dbReference>
<name>A0A7E4ZRJ9_PANRE</name>
<keyword evidence="1" id="KW-0732">Signal</keyword>